<keyword evidence="5" id="KW-0297">G-protein coupled receptor</keyword>
<dbReference type="PANTHER" id="PTHR24246">
    <property type="entry name" value="OLFACTORY RECEPTOR AND ADENOSINE RECEPTOR"/>
    <property type="match status" value="1"/>
</dbReference>
<dbReference type="AlphaFoldDB" id="A0AAD9QGH7"/>
<reference evidence="12" key="1">
    <citation type="journal article" date="2023" name="G3 (Bethesda)">
        <title>Whole genome assembly and annotation of the endangered Caribbean coral Acropora cervicornis.</title>
        <authorList>
            <person name="Selwyn J.D."/>
            <person name="Vollmer S.V."/>
        </authorList>
    </citation>
    <scope>NUCLEOTIDE SEQUENCE</scope>
    <source>
        <strain evidence="12">K2</strain>
    </source>
</reference>
<dbReference type="Pfam" id="PF00001">
    <property type="entry name" value="7tm_1"/>
    <property type="match status" value="1"/>
</dbReference>
<evidence type="ECO:0000259" key="11">
    <source>
        <dbReference type="PROSITE" id="PS50262"/>
    </source>
</evidence>
<dbReference type="InterPro" id="IPR000276">
    <property type="entry name" value="GPCR_Rhodpsn"/>
</dbReference>
<proteinExistence type="predicted"/>
<dbReference type="Proteomes" id="UP001249851">
    <property type="component" value="Unassembled WGS sequence"/>
</dbReference>
<feature type="domain" description="G-protein coupled receptors family 1 profile" evidence="11">
    <location>
        <begin position="34"/>
        <end position="270"/>
    </location>
</feature>
<reference evidence="12" key="2">
    <citation type="journal article" date="2023" name="Science">
        <title>Genomic signatures of disease resistance in endangered staghorn corals.</title>
        <authorList>
            <person name="Vollmer S.V."/>
            <person name="Selwyn J.D."/>
            <person name="Despard B.A."/>
            <person name="Roesel C.L."/>
        </authorList>
    </citation>
    <scope>NUCLEOTIDE SEQUENCE</scope>
    <source>
        <strain evidence="12">K2</strain>
    </source>
</reference>
<evidence type="ECO:0000256" key="3">
    <source>
        <dbReference type="ARBA" id="ARBA00022692"/>
    </source>
</evidence>
<gene>
    <name evidence="12" type="ORF">P5673_016022</name>
</gene>
<keyword evidence="9" id="KW-0807">Transducer</keyword>
<sequence>MALFCSAEFSVGLYNQLVGFSVANVVLALTAVVGNALILIALHKETSLHPPSKILLRSLTSSYLCLGVLTLVLQTSWISIALKQWKTCQYLYVVHYIASSTLFGVSLFTTTAISVDRLLALLLGLRYRQVVIVKRVYATVVVILVVPTFGIVIEVYIADEHRIVTTSTTLLCLILSMYCYLRIYLKLRHRQIEVRQANQTTPISLARYRNSVCNALWMQFVLVFCVIPFCVITPFTYPTVGRRQSSALHIALMSAATLAFFNASVNPFLYCWKIKQVRRAVKNTLKQISCTPNE</sequence>
<evidence type="ECO:0000313" key="13">
    <source>
        <dbReference type="Proteomes" id="UP001249851"/>
    </source>
</evidence>
<evidence type="ECO:0000313" key="12">
    <source>
        <dbReference type="EMBL" id="KAK2560908.1"/>
    </source>
</evidence>
<dbReference type="GO" id="GO:0005886">
    <property type="term" value="C:plasma membrane"/>
    <property type="evidence" value="ECO:0007669"/>
    <property type="project" value="UniProtKB-SubCell"/>
</dbReference>
<keyword evidence="2" id="KW-1003">Cell membrane</keyword>
<evidence type="ECO:0000256" key="2">
    <source>
        <dbReference type="ARBA" id="ARBA00022475"/>
    </source>
</evidence>
<evidence type="ECO:0000256" key="6">
    <source>
        <dbReference type="ARBA" id="ARBA00023136"/>
    </source>
</evidence>
<comment type="subcellular location">
    <subcellularLocation>
        <location evidence="1">Cell membrane</location>
        <topology evidence="1">Multi-pass membrane protein</topology>
    </subcellularLocation>
</comment>
<evidence type="ECO:0000256" key="1">
    <source>
        <dbReference type="ARBA" id="ARBA00004651"/>
    </source>
</evidence>
<protein>
    <submittedName>
        <fullName evidence="12">Trace amine-associated receptor 1</fullName>
    </submittedName>
</protein>
<feature type="transmembrane region" description="Helical" evidence="10">
    <location>
        <begin position="247"/>
        <end position="272"/>
    </location>
</feature>
<keyword evidence="13" id="KW-1185">Reference proteome</keyword>
<evidence type="ECO:0000256" key="4">
    <source>
        <dbReference type="ARBA" id="ARBA00022989"/>
    </source>
</evidence>
<dbReference type="SUPFAM" id="SSF81321">
    <property type="entry name" value="Family A G protein-coupled receptor-like"/>
    <property type="match status" value="1"/>
</dbReference>
<dbReference type="InterPro" id="IPR017452">
    <property type="entry name" value="GPCR_Rhodpsn_7TM"/>
</dbReference>
<dbReference type="GO" id="GO:0004930">
    <property type="term" value="F:G protein-coupled receptor activity"/>
    <property type="evidence" value="ECO:0007669"/>
    <property type="project" value="UniProtKB-KW"/>
</dbReference>
<keyword evidence="6 10" id="KW-0472">Membrane</keyword>
<dbReference type="PRINTS" id="PR00237">
    <property type="entry name" value="GPCRRHODOPSN"/>
</dbReference>
<accession>A0AAD9QGH7</accession>
<evidence type="ECO:0000256" key="9">
    <source>
        <dbReference type="ARBA" id="ARBA00023224"/>
    </source>
</evidence>
<dbReference type="PROSITE" id="PS50262">
    <property type="entry name" value="G_PROTEIN_RECEP_F1_2"/>
    <property type="match status" value="1"/>
</dbReference>
<organism evidence="12 13">
    <name type="scientific">Acropora cervicornis</name>
    <name type="common">Staghorn coral</name>
    <dbReference type="NCBI Taxonomy" id="6130"/>
    <lineage>
        <taxon>Eukaryota</taxon>
        <taxon>Metazoa</taxon>
        <taxon>Cnidaria</taxon>
        <taxon>Anthozoa</taxon>
        <taxon>Hexacorallia</taxon>
        <taxon>Scleractinia</taxon>
        <taxon>Astrocoeniina</taxon>
        <taxon>Acroporidae</taxon>
        <taxon>Acropora</taxon>
    </lineage>
</organism>
<feature type="transmembrane region" description="Helical" evidence="10">
    <location>
        <begin position="54"/>
        <end position="73"/>
    </location>
</feature>
<dbReference type="PANTHER" id="PTHR24246:SF27">
    <property type="entry name" value="ADENOSINE RECEPTOR, ISOFORM A"/>
    <property type="match status" value="1"/>
</dbReference>
<dbReference type="Gene3D" id="1.20.1070.10">
    <property type="entry name" value="Rhodopsin 7-helix transmembrane proteins"/>
    <property type="match status" value="1"/>
</dbReference>
<feature type="transmembrane region" description="Helical" evidence="10">
    <location>
        <begin position="215"/>
        <end position="235"/>
    </location>
</feature>
<keyword evidence="3 10" id="KW-0812">Transmembrane</keyword>
<comment type="caution">
    <text evidence="12">The sequence shown here is derived from an EMBL/GenBank/DDBJ whole genome shotgun (WGS) entry which is preliminary data.</text>
</comment>
<keyword evidence="4 10" id="KW-1133">Transmembrane helix</keyword>
<evidence type="ECO:0000256" key="5">
    <source>
        <dbReference type="ARBA" id="ARBA00023040"/>
    </source>
</evidence>
<feature type="transmembrane region" description="Helical" evidence="10">
    <location>
        <begin position="20"/>
        <end position="42"/>
    </location>
</feature>
<keyword evidence="7 12" id="KW-0675">Receptor</keyword>
<keyword evidence="8" id="KW-0325">Glycoprotein</keyword>
<name>A0AAD9QGH7_ACRCE</name>
<evidence type="ECO:0000256" key="7">
    <source>
        <dbReference type="ARBA" id="ARBA00023170"/>
    </source>
</evidence>
<feature type="transmembrane region" description="Helical" evidence="10">
    <location>
        <begin position="163"/>
        <end position="181"/>
    </location>
</feature>
<evidence type="ECO:0000256" key="8">
    <source>
        <dbReference type="ARBA" id="ARBA00023180"/>
    </source>
</evidence>
<dbReference type="EMBL" id="JARQWQ010000034">
    <property type="protein sequence ID" value="KAK2560908.1"/>
    <property type="molecule type" value="Genomic_DNA"/>
</dbReference>
<feature type="transmembrane region" description="Helical" evidence="10">
    <location>
        <begin position="93"/>
        <end position="115"/>
    </location>
</feature>
<feature type="transmembrane region" description="Helical" evidence="10">
    <location>
        <begin position="136"/>
        <end position="157"/>
    </location>
</feature>
<dbReference type="CDD" id="cd00637">
    <property type="entry name" value="7tm_classA_rhodopsin-like"/>
    <property type="match status" value="1"/>
</dbReference>
<evidence type="ECO:0000256" key="10">
    <source>
        <dbReference type="SAM" id="Phobius"/>
    </source>
</evidence>